<accession>G0J7T1</accession>
<dbReference type="KEGG" id="cmr:Cycma_4072"/>
<gene>
    <name evidence="1" type="ordered locus">Cycma_4072</name>
</gene>
<evidence type="ECO:0000313" key="1">
    <source>
        <dbReference type="EMBL" id="AEL27779.1"/>
    </source>
</evidence>
<dbReference type="NCBIfam" id="NF033831">
    <property type="entry name" value="sce7725_fam"/>
    <property type="match status" value="1"/>
</dbReference>
<dbReference type="InterPro" id="IPR047727">
    <property type="entry name" value="Sce7725-like"/>
</dbReference>
<dbReference type="OrthoDB" id="8910160at2"/>
<dbReference type="eggNOG" id="ENOG502ZAXQ">
    <property type="taxonomic scope" value="Bacteria"/>
</dbReference>
<dbReference type="EMBL" id="CP002955">
    <property type="protein sequence ID" value="AEL27779.1"/>
    <property type="molecule type" value="Genomic_DNA"/>
</dbReference>
<dbReference type="Proteomes" id="UP000001635">
    <property type="component" value="Chromosome"/>
</dbReference>
<reference evidence="2" key="1">
    <citation type="submission" date="2011-07" db="EMBL/GenBank/DDBJ databases">
        <title>The complete genome of Cyclobacterium marinum DSM 745.</title>
        <authorList>
            <person name="Lucas S."/>
            <person name="Han J."/>
            <person name="Lapidus A."/>
            <person name="Bruce D."/>
            <person name="Goodwin L."/>
            <person name="Pitluck S."/>
            <person name="Peters L."/>
            <person name="Kyrpides N."/>
            <person name="Mavromatis K."/>
            <person name="Ivanova N."/>
            <person name="Ovchinnikova G."/>
            <person name="Chertkov O."/>
            <person name="Detter J.C."/>
            <person name="Tapia R."/>
            <person name="Han C."/>
            <person name="Land M."/>
            <person name="Hauser L."/>
            <person name="Markowitz V."/>
            <person name="Cheng J.-F."/>
            <person name="Hugenholtz P."/>
            <person name="Woyke T."/>
            <person name="Wu D."/>
            <person name="Tindall B."/>
            <person name="Schuetze A."/>
            <person name="Brambilla E."/>
            <person name="Klenk H.-P."/>
            <person name="Eisen J.A."/>
        </authorList>
    </citation>
    <scope>NUCLEOTIDE SEQUENCE [LARGE SCALE GENOMIC DNA]</scope>
    <source>
        <strain evidence="2">ATCC 25205 / DSM 745 / LMG 13164 / NCIMB 1802</strain>
    </source>
</reference>
<sequence>MYYPLLRARQFELITIRELVAENAIQGVVTPIFEPVKETHNNLDIAFDIFWKGNQSAYLILNPGIGEMAGDGTHYLDYLLSKELGTYLPAFRYRSNGEYIRQTIENSNLENCLIICQNDVNADSIDFTQLAELTQVTAFNVEDPGRNRRLSRYINTLQKTFIRLDDPFEKQMRNSDFLTIPEHLFSEEHLYFDTEDNFNGFSDYTVLPSEFIEGGSTPRAVVIHLTYLNDQDEIWIRHFTSNTNDSIANVQGKFAEAAAKAVNYCRANGLSNSALEELFDHFDEQHYPGLGTVKKISMKNHILVVAGYLRNR</sequence>
<dbReference type="HOGENOM" id="CLU_076300_1_0_10"/>
<keyword evidence="2" id="KW-1185">Reference proteome</keyword>
<dbReference type="STRING" id="880070.Cycma_4072"/>
<dbReference type="AlphaFoldDB" id="G0J7T1"/>
<evidence type="ECO:0008006" key="3">
    <source>
        <dbReference type="Google" id="ProtNLM"/>
    </source>
</evidence>
<organism evidence="1 2">
    <name type="scientific">Cyclobacterium marinum (strain ATCC 25205 / DSM 745 / LMG 13164 / NCIMB 1802)</name>
    <name type="common">Flectobacillus marinus</name>
    <dbReference type="NCBI Taxonomy" id="880070"/>
    <lineage>
        <taxon>Bacteria</taxon>
        <taxon>Pseudomonadati</taxon>
        <taxon>Bacteroidota</taxon>
        <taxon>Cytophagia</taxon>
        <taxon>Cytophagales</taxon>
        <taxon>Cyclobacteriaceae</taxon>
        <taxon>Cyclobacterium</taxon>
    </lineage>
</organism>
<dbReference type="RefSeq" id="WP_014022063.1">
    <property type="nucleotide sequence ID" value="NC_015914.1"/>
</dbReference>
<name>G0J7T1_CYCMS</name>
<protein>
    <recommendedName>
        <fullName evidence="3">Sce7725 family protein</fullName>
    </recommendedName>
</protein>
<proteinExistence type="predicted"/>
<evidence type="ECO:0000313" key="2">
    <source>
        <dbReference type="Proteomes" id="UP000001635"/>
    </source>
</evidence>